<evidence type="ECO:0000313" key="2">
    <source>
        <dbReference type="EMBL" id="KAF2114218.1"/>
    </source>
</evidence>
<gene>
    <name evidence="2" type="ORF">BDV96DRAFT_600936</name>
</gene>
<keyword evidence="3" id="KW-1185">Reference proteome</keyword>
<reference evidence="2" key="1">
    <citation type="journal article" date="2020" name="Stud. Mycol.">
        <title>101 Dothideomycetes genomes: a test case for predicting lifestyles and emergence of pathogens.</title>
        <authorList>
            <person name="Haridas S."/>
            <person name="Albert R."/>
            <person name="Binder M."/>
            <person name="Bloem J."/>
            <person name="Labutti K."/>
            <person name="Salamov A."/>
            <person name="Andreopoulos B."/>
            <person name="Baker S."/>
            <person name="Barry K."/>
            <person name="Bills G."/>
            <person name="Bluhm B."/>
            <person name="Cannon C."/>
            <person name="Castanera R."/>
            <person name="Culley D."/>
            <person name="Daum C."/>
            <person name="Ezra D."/>
            <person name="Gonzalez J."/>
            <person name="Henrissat B."/>
            <person name="Kuo A."/>
            <person name="Liang C."/>
            <person name="Lipzen A."/>
            <person name="Lutzoni F."/>
            <person name="Magnuson J."/>
            <person name="Mondo S."/>
            <person name="Nolan M."/>
            <person name="Ohm R."/>
            <person name="Pangilinan J."/>
            <person name="Park H.-J."/>
            <person name="Ramirez L."/>
            <person name="Alfaro M."/>
            <person name="Sun H."/>
            <person name="Tritt A."/>
            <person name="Yoshinaga Y."/>
            <person name="Zwiers L.-H."/>
            <person name="Turgeon B."/>
            <person name="Goodwin S."/>
            <person name="Spatafora J."/>
            <person name="Crous P."/>
            <person name="Grigoriev I."/>
        </authorList>
    </citation>
    <scope>NUCLEOTIDE SEQUENCE</scope>
    <source>
        <strain evidence="2">CBS 627.86</strain>
    </source>
</reference>
<dbReference type="AlphaFoldDB" id="A0A6A5Z742"/>
<organism evidence="2 3">
    <name type="scientific">Lophiotrema nucula</name>
    <dbReference type="NCBI Taxonomy" id="690887"/>
    <lineage>
        <taxon>Eukaryota</taxon>
        <taxon>Fungi</taxon>
        <taxon>Dikarya</taxon>
        <taxon>Ascomycota</taxon>
        <taxon>Pezizomycotina</taxon>
        <taxon>Dothideomycetes</taxon>
        <taxon>Pleosporomycetidae</taxon>
        <taxon>Pleosporales</taxon>
        <taxon>Lophiotremataceae</taxon>
        <taxon>Lophiotrema</taxon>
    </lineage>
</organism>
<protein>
    <submittedName>
        <fullName evidence="2">Uncharacterized protein</fullName>
    </submittedName>
</protein>
<feature type="region of interest" description="Disordered" evidence="1">
    <location>
        <begin position="149"/>
        <end position="168"/>
    </location>
</feature>
<proteinExistence type="predicted"/>
<evidence type="ECO:0000313" key="3">
    <source>
        <dbReference type="Proteomes" id="UP000799770"/>
    </source>
</evidence>
<name>A0A6A5Z742_9PLEO</name>
<dbReference type="EMBL" id="ML977326">
    <property type="protein sequence ID" value="KAF2114218.1"/>
    <property type="molecule type" value="Genomic_DNA"/>
</dbReference>
<dbReference type="Proteomes" id="UP000799770">
    <property type="component" value="Unassembled WGS sequence"/>
</dbReference>
<feature type="region of interest" description="Disordered" evidence="1">
    <location>
        <begin position="92"/>
        <end position="118"/>
    </location>
</feature>
<feature type="compositionally biased region" description="Basic and acidic residues" evidence="1">
    <location>
        <begin position="106"/>
        <end position="118"/>
    </location>
</feature>
<evidence type="ECO:0000256" key="1">
    <source>
        <dbReference type="SAM" id="MobiDB-lite"/>
    </source>
</evidence>
<accession>A0A6A5Z742</accession>
<sequence length="168" mass="17966">MAGPRCSICTTPAAVVGIVTIPRFVMRRTSPSLRDRVDCNPAVRIRPVTGARRAARCCSRAGGGRAANDREMRVLKPVQRASLGAASPHSRILCRPANGRRPGQTEGRRQCGETTAEHPSRDAMLRAMGNCCLQPCCCLQMQQATIDSTAAGLPPESETAALRSRGAR</sequence>